<evidence type="ECO:0000256" key="1">
    <source>
        <dbReference type="SAM" id="MobiDB-lite"/>
    </source>
</evidence>
<name>A0ABU9QKX0_9BURK</name>
<comment type="caution">
    <text evidence="2">The sequence shown here is derived from an EMBL/GenBank/DDBJ whole genome shotgun (WGS) entry which is preliminary data.</text>
</comment>
<dbReference type="EMBL" id="JAZHGC010000032">
    <property type="protein sequence ID" value="MEM5290099.1"/>
    <property type="molecule type" value="Genomic_DNA"/>
</dbReference>
<evidence type="ECO:0000313" key="2">
    <source>
        <dbReference type="EMBL" id="MEM5290099.1"/>
    </source>
</evidence>
<gene>
    <name evidence="2" type="ORF">V4C55_30685</name>
</gene>
<keyword evidence="3" id="KW-1185">Reference proteome</keyword>
<dbReference type="Proteomes" id="UP001494588">
    <property type="component" value="Unassembled WGS sequence"/>
</dbReference>
<evidence type="ECO:0000313" key="3">
    <source>
        <dbReference type="Proteomes" id="UP001494588"/>
    </source>
</evidence>
<proteinExistence type="predicted"/>
<sequence>MKKDSSEPSQKGLKQNQQRGVDAGSSTWKEPSHEGGPDTGEVMKTNDSGRTTAFAWGSRSAAAENGADNKVDNKADNKAGITESASTAYALYYVDAAPELRRTTDPAIHLRQRALLAPAGRRQREQVLLDLVVAQWVAQRREQAAQLSTAALHAADRDEAEAEAYSPQFRDPRLHD</sequence>
<accession>A0ABU9QKX0</accession>
<feature type="compositionally biased region" description="Polar residues" evidence="1">
    <location>
        <begin position="7"/>
        <end position="29"/>
    </location>
</feature>
<feature type="region of interest" description="Disordered" evidence="1">
    <location>
        <begin position="1"/>
        <end position="74"/>
    </location>
</feature>
<dbReference type="RefSeq" id="WP_201649074.1">
    <property type="nucleotide sequence ID" value="NZ_CAJHCS010000004.1"/>
</dbReference>
<feature type="region of interest" description="Disordered" evidence="1">
    <location>
        <begin position="147"/>
        <end position="176"/>
    </location>
</feature>
<protein>
    <submittedName>
        <fullName evidence="2">Uncharacterized protein</fullName>
    </submittedName>
</protein>
<reference evidence="2 3" key="1">
    <citation type="submission" date="2024-01" db="EMBL/GenBank/DDBJ databases">
        <title>The diversity of rhizobia nodulating Mimosa spp. in eleven states of Brazil covering several biomes is determined by host plant, location, and edaphic factors.</title>
        <authorList>
            <person name="Rouws L."/>
            <person name="Barauna A."/>
            <person name="Beukes C."/>
            <person name="De Faria S.M."/>
            <person name="Gross E."/>
            <person name="Dos Reis Junior F.B."/>
            <person name="Simon M."/>
            <person name="Maluk M."/>
            <person name="Odee D.W."/>
            <person name="Kenicer G."/>
            <person name="Young J.P.W."/>
            <person name="Reis V.M."/>
            <person name="Zilli J."/>
            <person name="James E.K."/>
        </authorList>
    </citation>
    <scope>NUCLEOTIDE SEQUENCE [LARGE SCALE GENOMIC DNA]</scope>
    <source>
        <strain evidence="2 3">JPY77</strain>
    </source>
</reference>
<organism evidence="2 3">
    <name type="scientific">Paraburkholderia sabiae</name>
    <dbReference type="NCBI Taxonomy" id="273251"/>
    <lineage>
        <taxon>Bacteria</taxon>
        <taxon>Pseudomonadati</taxon>
        <taxon>Pseudomonadota</taxon>
        <taxon>Betaproteobacteria</taxon>
        <taxon>Burkholderiales</taxon>
        <taxon>Burkholderiaceae</taxon>
        <taxon>Paraburkholderia</taxon>
    </lineage>
</organism>